<comment type="similarity">
    <text evidence="4">Belongs to the peptidase S8 family.</text>
</comment>
<dbReference type="PROSITE" id="PS50106">
    <property type="entry name" value="PDZ"/>
    <property type="match status" value="1"/>
</dbReference>
<dbReference type="Gene3D" id="3.40.50.200">
    <property type="entry name" value="Peptidase S8/S53 domain"/>
    <property type="match status" value="1"/>
</dbReference>
<dbReference type="PROSITE" id="PS51892">
    <property type="entry name" value="SUBTILASE"/>
    <property type="match status" value="1"/>
</dbReference>
<proteinExistence type="inferred from homology"/>
<dbReference type="Gene3D" id="2.30.42.10">
    <property type="match status" value="1"/>
</dbReference>
<accession>A0A0M0JP76</accession>
<evidence type="ECO:0000259" key="6">
    <source>
        <dbReference type="PROSITE" id="PS50106"/>
    </source>
</evidence>
<dbReference type="Proteomes" id="UP000037460">
    <property type="component" value="Unassembled WGS sequence"/>
</dbReference>
<dbReference type="InterPro" id="IPR000209">
    <property type="entry name" value="Peptidase_S8/S53_dom"/>
</dbReference>
<comment type="caution">
    <text evidence="8">The sequence shown here is derived from an EMBL/GenBank/DDBJ whole genome shotgun (WGS) entry which is preliminary data.</text>
</comment>
<feature type="region of interest" description="Disordered" evidence="5">
    <location>
        <begin position="661"/>
        <end position="691"/>
    </location>
</feature>
<dbReference type="SUPFAM" id="SSF52743">
    <property type="entry name" value="Subtilisin-like"/>
    <property type="match status" value="1"/>
</dbReference>
<keyword evidence="1" id="KW-0645">Protease</keyword>
<evidence type="ECO:0000313" key="9">
    <source>
        <dbReference type="Proteomes" id="UP000037460"/>
    </source>
</evidence>
<dbReference type="InterPro" id="IPR002884">
    <property type="entry name" value="P_dom"/>
</dbReference>
<feature type="compositionally biased region" description="Basic and acidic residues" evidence="5">
    <location>
        <begin position="665"/>
        <end position="682"/>
    </location>
</feature>
<sequence>MDRNHISSNSWGIDPCTALASSGRRKLRQRLLQGCPFAATAASGTSPCSDSQCAGASWTSPPSTCEAVISTYCQDSYNYVADGECALWTYLWMTCAYTHLHWDTVRVLQRGVLEGRSRRGIVYVFSSGNEYTHGEDVNMEQYLHSRFTITVGATDKLGLHAYYSTTGSSLFITAPGGDSHQHSNSWYMAAAGGGCAALVEGSYLQGTSFACPVVSGVVALMLEANPLLGWRDVQGILAATTSRNDPTSPLWTTNAAGFIHNIKYGFGMVDASAAVAAALSWTNWGIEQRIIASSTQHLLTVPHDGSTLSTSVTVSAQSQTWAIEWIEIFLNLDHSSRGDLQLELTSPSGTHSILTPGPRPETSNPPVEGCSAAADTCEFNNDGTCDNPEYCECDYVDCLAANWVGENGQPSLYMPRFNWKMTSVRSWGESPATLLLALCAIQNVCVEIEYVDKLKAAGGMERLQHIVGLADPQLCQFAQGCFDNVRTVVAINAMQHMQQNFLRTRPKAEKAAAEAEAAEESAAEKAAAEKAATGGAEPVLAKPTAYRRQRSLRQKIRSSVVVETCIQTCIIVKEDQGSIGLDLQQSSGHRISIVRVKPDTPAARSVPPLVAGMAIVSVNGFPVLDAKVAAECIAKAGRGQMMLEVAPEATRSWLSRLRRASARQESVKGADEARMSGDEDSGHGAALAAEP</sequence>
<dbReference type="InterPro" id="IPR036852">
    <property type="entry name" value="Peptidase_S8/S53_dom_sf"/>
</dbReference>
<name>A0A0M0JP76_9EUKA</name>
<protein>
    <recommendedName>
        <fullName evidence="10">Subtilisin</fullName>
    </recommendedName>
</protein>
<dbReference type="CDD" id="cd00136">
    <property type="entry name" value="PDZ_canonical"/>
    <property type="match status" value="1"/>
</dbReference>
<feature type="domain" description="P/Homo B" evidence="7">
    <location>
        <begin position="284"/>
        <end position="432"/>
    </location>
</feature>
<dbReference type="GO" id="GO:0005737">
    <property type="term" value="C:cytoplasm"/>
    <property type="evidence" value="ECO:0007669"/>
    <property type="project" value="UniProtKB-ARBA"/>
</dbReference>
<dbReference type="InterPro" id="IPR001478">
    <property type="entry name" value="PDZ"/>
</dbReference>
<evidence type="ECO:0000256" key="2">
    <source>
        <dbReference type="ARBA" id="ARBA00022801"/>
    </source>
</evidence>
<dbReference type="PANTHER" id="PTHR42884">
    <property type="entry name" value="PROPROTEIN CONVERTASE SUBTILISIN/KEXIN-RELATED"/>
    <property type="match status" value="1"/>
</dbReference>
<dbReference type="GO" id="GO:0016485">
    <property type="term" value="P:protein processing"/>
    <property type="evidence" value="ECO:0007669"/>
    <property type="project" value="TreeGrafter"/>
</dbReference>
<organism evidence="8 9">
    <name type="scientific">Chrysochromulina tobinii</name>
    <dbReference type="NCBI Taxonomy" id="1460289"/>
    <lineage>
        <taxon>Eukaryota</taxon>
        <taxon>Haptista</taxon>
        <taxon>Haptophyta</taxon>
        <taxon>Prymnesiophyceae</taxon>
        <taxon>Prymnesiales</taxon>
        <taxon>Chrysochromulinaceae</taxon>
        <taxon>Chrysochromulina</taxon>
    </lineage>
</organism>
<feature type="domain" description="PDZ" evidence="6">
    <location>
        <begin position="568"/>
        <end position="623"/>
    </location>
</feature>
<dbReference type="InterPro" id="IPR008979">
    <property type="entry name" value="Galactose-bd-like_sf"/>
</dbReference>
<dbReference type="PROSITE" id="PS51829">
    <property type="entry name" value="P_HOMO_B"/>
    <property type="match status" value="1"/>
</dbReference>
<dbReference type="PROSITE" id="PS00138">
    <property type="entry name" value="SUBTILASE_SER"/>
    <property type="match status" value="1"/>
</dbReference>
<evidence type="ECO:0000313" key="8">
    <source>
        <dbReference type="EMBL" id="KOO28092.1"/>
    </source>
</evidence>
<dbReference type="SUPFAM" id="SSF50156">
    <property type="entry name" value="PDZ domain-like"/>
    <property type="match status" value="1"/>
</dbReference>
<evidence type="ECO:0000259" key="7">
    <source>
        <dbReference type="PROSITE" id="PS51829"/>
    </source>
</evidence>
<evidence type="ECO:0000256" key="4">
    <source>
        <dbReference type="PROSITE-ProRule" id="PRU01240"/>
    </source>
</evidence>
<evidence type="ECO:0000256" key="3">
    <source>
        <dbReference type="ARBA" id="ARBA00022825"/>
    </source>
</evidence>
<dbReference type="GO" id="GO:0012505">
    <property type="term" value="C:endomembrane system"/>
    <property type="evidence" value="ECO:0007669"/>
    <property type="project" value="UniProtKB-ARBA"/>
</dbReference>
<dbReference type="OrthoDB" id="300641at2759"/>
<dbReference type="Pfam" id="PF00082">
    <property type="entry name" value="Peptidase_S8"/>
    <property type="match status" value="1"/>
</dbReference>
<dbReference type="InterPro" id="IPR036034">
    <property type="entry name" value="PDZ_sf"/>
</dbReference>
<dbReference type="Gene3D" id="2.60.120.260">
    <property type="entry name" value="Galactose-binding domain-like"/>
    <property type="match status" value="1"/>
</dbReference>
<dbReference type="PANTHER" id="PTHR42884:SF14">
    <property type="entry name" value="NEUROENDOCRINE CONVERTASE 1"/>
    <property type="match status" value="1"/>
</dbReference>
<dbReference type="GO" id="GO:0016020">
    <property type="term" value="C:membrane"/>
    <property type="evidence" value="ECO:0007669"/>
    <property type="project" value="TreeGrafter"/>
</dbReference>
<dbReference type="EMBL" id="JWZX01002622">
    <property type="protein sequence ID" value="KOO28092.1"/>
    <property type="molecule type" value="Genomic_DNA"/>
</dbReference>
<feature type="region of interest" description="Disordered" evidence="5">
    <location>
        <begin position="512"/>
        <end position="535"/>
    </location>
</feature>
<evidence type="ECO:0008006" key="10">
    <source>
        <dbReference type="Google" id="ProtNLM"/>
    </source>
</evidence>
<dbReference type="SUPFAM" id="SSF49785">
    <property type="entry name" value="Galactose-binding domain-like"/>
    <property type="match status" value="1"/>
</dbReference>
<comment type="caution">
    <text evidence="4">Lacks conserved residue(s) required for the propagation of feature annotation.</text>
</comment>
<gene>
    <name evidence="8" type="ORF">Ctob_003037</name>
</gene>
<evidence type="ECO:0000256" key="1">
    <source>
        <dbReference type="ARBA" id="ARBA00022670"/>
    </source>
</evidence>
<keyword evidence="3" id="KW-0720">Serine protease</keyword>
<keyword evidence="2" id="KW-0378">Hydrolase</keyword>
<dbReference type="AlphaFoldDB" id="A0A0M0JP76"/>
<dbReference type="GO" id="GO:0004252">
    <property type="term" value="F:serine-type endopeptidase activity"/>
    <property type="evidence" value="ECO:0007669"/>
    <property type="project" value="InterPro"/>
</dbReference>
<dbReference type="Pfam" id="PF01483">
    <property type="entry name" value="P_proprotein"/>
    <property type="match status" value="1"/>
</dbReference>
<keyword evidence="9" id="KW-1185">Reference proteome</keyword>
<dbReference type="InterPro" id="IPR023828">
    <property type="entry name" value="Peptidase_S8_Ser-AS"/>
</dbReference>
<evidence type="ECO:0000256" key="5">
    <source>
        <dbReference type="SAM" id="MobiDB-lite"/>
    </source>
</evidence>
<reference evidence="9" key="1">
    <citation type="journal article" date="2015" name="PLoS Genet.">
        <title>Genome Sequence and Transcriptome Analyses of Chrysochromulina tobin: Metabolic Tools for Enhanced Algal Fitness in the Prominent Order Prymnesiales (Haptophyceae).</title>
        <authorList>
            <person name="Hovde B.T."/>
            <person name="Deodato C.R."/>
            <person name="Hunsperger H.M."/>
            <person name="Ryken S.A."/>
            <person name="Yost W."/>
            <person name="Jha R.K."/>
            <person name="Patterson J."/>
            <person name="Monnat R.J. Jr."/>
            <person name="Barlow S.B."/>
            <person name="Starkenburg S.R."/>
            <person name="Cattolico R.A."/>
        </authorList>
    </citation>
    <scope>NUCLEOTIDE SEQUENCE</scope>
    <source>
        <strain evidence="9">CCMP291</strain>
    </source>
</reference>